<protein>
    <submittedName>
        <fullName evidence="3">Uncharacterized protein</fullName>
    </submittedName>
</protein>
<name>A0ABP1BCM5_9BRYO</name>
<evidence type="ECO:0000256" key="2">
    <source>
        <dbReference type="SAM" id="Phobius"/>
    </source>
</evidence>
<reference evidence="3" key="1">
    <citation type="submission" date="2024-03" db="EMBL/GenBank/DDBJ databases">
        <authorList>
            <consortium name="ELIXIR-Norway"/>
            <consortium name="Elixir Norway"/>
        </authorList>
    </citation>
    <scope>NUCLEOTIDE SEQUENCE</scope>
</reference>
<keyword evidence="2" id="KW-1133">Transmembrane helix</keyword>
<organism evidence="3 4">
    <name type="scientific">Sphagnum jensenii</name>
    <dbReference type="NCBI Taxonomy" id="128206"/>
    <lineage>
        <taxon>Eukaryota</taxon>
        <taxon>Viridiplantae</taxon>
        <taxon>Streptophyta</taxon>
        <taxon>Embryophyta</taxon>
        <taxon>Bryophyta</taxon>
        <taxon>Sphagnophytina</taxon>
        <taxon>Sphagnopsida</taxon>
        <taxon>Sphagnales</taxon>
        <taxon>Sphagnaceae</taxon>
        <taxon>Sphagnum</taxon>
    </lineage>
</organism>
<keyword evidence="2" id="KW-0472">Membrane</keyword>
<evidence type="ECO:0000313" key="3">
    <source>
        <dbReference type="EMBL" id="CAK9873012.1"/>
    </source>
</evidence>
<keyword evidence="2" id="KW-0812">Transmembrane</keyword>
<feature type="region of interest" description="Disordered" evidence="1">
    <location>
        <begin position="144"/>
        <end position="165"/>
    </location>
</feature>
<feature type="region of interest" description="Disordered" evidence="1">
    <location>
        <begin position="109"/>
        <end position="131"/>
    </location>
</feature>
<evidence type="ECO:0000256" key="1">
    <source>
        <dbReference type="SAM" id="MobiDB-lite"/>
    </source>
</evidence>
<dbReference type="PANTHER" id="PTHR34125:SF7">
    <property type="entry name" value="TRANSMEMBRANE PROTEIN"/>
    <property type="match status" value="1"/>
</dbReference>
<feature type="transmembrane region" description="Helical" evidence="2">
    <location>
        <begin position="12"/>
        <end position="34"/>
    </location>
</feature>
<dbReference type="EMBL" id="OZ023704">
    <property type="protein sequence ID" value="CAK9873012.1"/>
    <property type="molecule type" value="Genomic_DNA"/>
</dbReference>
<feature type="region of interest" description="Disordered" evidence="1">
    <location>
        <begin position="507"/>
        <end position="531"/>
    </location>
</feature>
<dbReference type="Proteomes" id="UP001497522">
    <property type="component" value="Chromosome 3"/>
</dbReference>
<gene>
    <name evidence="3" type="ORF">CSSPJE1EN2_LOCUS15582</name>
</gene>
<feature type="compositionally biased region" description="Acidic residues" evidence="1">
    <location>
        <begin position="109"/>
        <end position="121"/>
    </location>
</feature>
<accession>A0ABP1BCM5</accession>
<proteinExistence type="predicted"/>
<dbReference type="PANTHER" id="PTHR34125">
    <property type="entry name" value="OS01G0762900 PROTEIN"/>
    <property type="match status" value="1"/>
</dbReference>
<evidence type="ECO:0000313" key="4">
    <source>
        <dbReference type="Proteomes" id="UP001497522"/>
    </source>
</evidence>
<sequence>MGTMSKNVLKEFGGLIWHHPFIACCFLVLFTPPFFPVLRFFFPLLISTALFIVAIVTMGPHLREAATSINNEEEGEGDVPQLIKHNNNLQLVPEISWVDKTVLQLNDELVEEEEEEEEEQLEQQLHEEEDHKKTWQQLVETDHITGNPSSLSSKDQSGQDKKKTTSRWMDLRRIYKEKGINWIENLFRNENWKGAHGINDENVSILQEAFPHHHRDEVEQKTVAAALESKKSSTDKSSSVELLKDFAAAYESDDGSNEGHSDLETGSPILQGNVHEEEEEEEALIYHAPPPPQEEHGILSLAVPEVPSWEQQPHSILHVPPALHDKLDVNPPAVLGIMATEVQGSRLPVTKSIKEDGGQRACHNLISGIHESGSSAATKLENLSSVLCREETSGSDNGLLEDAKSVSATNEADRGIIIPVTTAIGDKSLGVGTGVDNNTPDLAIDTGILCKEKSSWVHPIDATLGEEERSEVLSNTELHKEVITLPATEVEEGERFVPHMKTQEKLSPVGASDGEMSPVNSDTDQVTKTDEETQTFVEEERLGLHNRTDSLCATEIGEPSSLPEEIVLTAAEIYKKPPVPWTNTLQKTSGNTSSREISVEGVSAIATHNHKENLIPTTEVLEQTGSHVPFSPKHEEGSSVLVPMVCLDDAPGLWAHEVPVAESVCA</sequence>
<feature type="transmembrane region" description="Helical" evidence="2">
    <location>
        <begin position="40"/>
        <end position="59"/>
    </location>
</feature>
<keyword evidence="4" id="KW-1185">Reference proteome</keyword>